<dbReference type="FunFam" id="1.20.1250.20:FF:000172">
    <property type="entry name" value="MFS multidrug resistance transporter"/>
    <property type="match status" value="1"/>
</dbReference>
<evidence type="ECO:0000313" key="12">
    <source>
        <dbReference type="EMBL" id="EXJ80497.1"/>
    </source>
</evidence>
<feature type="transmembrane region" description="Helical" evidence="10">
    <location>
        <begin position="110"/>
        <end position="129"/>
    </location>
</feature>
<dbReference type="Gene3D" id="1.20.1250.20">
    <property type="entry name" value="MFS general substrate transporter like domains"/>
    <property type="match status" value="1"/>
</dbReference>
<reference evidence="12 13" key="1">
    <citation type="submission" date="2013-03" db="EMBL/GenBank/DDBJ databases">
        <title>The Genome Sequence of Capronia coronata CBS 617.96.</title>
        <authorList>
            <consortium name="The Broad Institute Genomics Platform"/>
            <person name="Cuomo C."/>
            <person name="de Hoog S."/>
            <person name="Gorbushina A."/>
            <person name="Walker B."/>
            <person name="Young S.K."/>
            <person name="Zeng Q."/>
            <person name="Gargeya S."/>
            <person name="Fitzgerald M."/>
            <person name="Haas B."/>
            <person name="Abouelleil A."/>
            <person name="Allen A.W."/>
            <person name="Alvarado L."/>
            <person name="Arachchi H.M."/>
            <person name="Berlin A.M."/>
            <person name="Chapman S.B."/>
            <person name="Gainer-Dewar J."/>
            <person name="Goldberg J."/>
            <person name="Griggs A."/>
            <person name="Gujja S."/>
            <person name="Hansen M."/>
            <person name="Howarth C."/>
            <person name="Imamovic A."/>
            <person name="Ireland A."/>
            <person name="Larimer J."/>
            <person name="McCowan C."/>
            <person name="Murphy C."/>
            <person name="Pearson M."/>
            <person name="Poon T.W."/>
            <person name="Priest M."/>
            <person name="Roberts A."/>
            <person name="Saif S."/>
            <person name="Shea T."/>
            <person name="Sisk P."/>
            <person name="Sykes S."/>
            <person name="Wortman J."/>
            <person name="Nusbaum C."/>
            <person name="Birren B."/>
        </authorList>
    </citation>
    <scope>NUCLEOTIDE SEQUENCE [LARGE SCALE GENOMIC DNA]</scope>
    <source>
        <strain evidence="12 13">CBS 617.96</strain>
    </source>
</reference>
<feature type="transmembrane region" description="Helical" evidence="10">
    <location>
        <begin position="160"/>
        <end position="183"/>
    </location>
</feature>
<evidence type="ECO:0000313" key="13">
    <source>
        <dbReference type="Proteomes" id="UP000019484"/>
    </source>
</evidence>
<evidence type="ECO:0000256" key="9">
    <source>
        <dbReference type="ARBA" id="ARBA00074746"/>
    </source>
</evidence>
<dbReference type="AlphaFoldDB" id="W9XJ09"/>
<comment type="catalytic activity">
    <reaction evidence="7">
        <text>citrate(in) = citrate(out)</text>
        <dbReference type="Rhea" id="RHEA:33183"/>
        <dbReference type="ChEBI" id="CHEBI:16947"/>
    </reaction>
</comment>
<evidence type="ECO:0000256" key="7">
    <source>
        <dbReference type="ARBA" id="ARBA00051015"/>
    </source>
</evidence>
<dbReference type="PANTHER" id="PTHR23502">
    <property type="entry name" value="MAJOR FACILITATOR SUPERFAMILY"/>
    <property type="match status" value="1"/>
</dbReference>
<dbReference type="GeneID" id="19163490"/>
<organism evidence="12 13">
    <name type="scientific">Capronia coronata CBS 617.96</name>
    <dbReference type="NCBI Taxonomy" id="1182541"/>
    <lineage>
        <taxon>Eukaryota</taxon>
        <taxon>Fungi</taxon>
        <taxon>Dikarya</taxon>
        <taxon>Ascomycota</taxon>
        <taxon>Pezizomycotina</taxon>
        <taxon>Eurotiomycetes</taxon>
        <taxon>Chaetothyriomycetidae</taxon>
        <taxon>Chaetothyriales</taxon>
        <taxon>Herpotrichiellaceae</taxon>
        <taxon>Capronia</taxon>
    </lineage>
</organism>
<dbReference type="GO" id="GO:0005886">
    <property type="term" value="C:plasma membrane"/>
    <property type="evidence" value="ECO:0007669"/>
    <property type="project" value="TreeGrafter"/>
</dbReference>
<dbReference type="STRING" id="1182541.W9XJ09"/>
<evidence type="ECO:0000256" key="6">
    <source>
        <dbReference type="ARBA" id="ARBA00023180"/>
    </source>
</evidence>
<evidence type="ECO:0000259" key="11">
    <source>
        <dbReference type="PROSITE" id="PS50850"/>
    </source>
</evidence>
<dbReference type="FunFam" id="1.20.1720.10:FF:000009">
    <property type="entry name" value="MFS multidrug transporter"/>
    <property type="match status" value="1"/>
</dbReference>
<feature type="transmembrane region" description="Helical" evidence="10">
    <location>
        <begin position="136"/>
        <end position="154"/>
    </location>
</feature>
<evidence type="ECO:0000256" key="1">
    <source>
        <dbReference type="ARBA" id="ARBA00004141"/>
    </source>
</evidence>
<keyword evidence="13" id="KW-1185">Reference proteome</keyword>
<keyword evidence="6" id="KW-0325">Glycoprotein</keyword>
<feature type="transmembrane region" description="Helical" evidence="10">
    <location>
        <begin position="429"/>
        <end position="450"/>
    </location>
</feature>
<feature type="transmembrane region" description="Helical" evidence="10">
    <location>
        <begin position="226"/>
        <end position="245"/>
    </location>
</feature>
<dbReference type="Pfam" id="PF07690">
    <property type="entry name" value="MFS_1"/>
    <property type="match status" value="1"/>
</dbReference>
<dbReference type="OrthoDB" id="4159967at2759"/>
<dbReference type="HOGENOM" id="CLU_008455_8_4_1"/>
<feature type="transmembrane region" description="Helical" evidence="10">
    <location>
        <begin position="462"/>
        <end position="483"/>
    </location>
</feature>
<keyword evidence="4 10" id="KW-1133">Transmembrane helix</keyword>
<evidence type="ECO:0000256" key="2">
    <source>
        <dbReference type="ARBA" id="ARBA00022448"/>
    </source>
</evidence>
<dbReference type="EMBL" id="AMWN01000008">
    <property type="protein sequence ID" value="EXJ80497.1"/>
    <property type="molecule type" value="Genomic_DNA"/>
</dbReference>
<dbReference type="PROSITE" id="PS50850">
    <property type="entry name" value="MFS"/>
    <property type="match status" value="1"/>
</dbReference>
<keyword evidence="5 10" id="KW-0472">Membrane</keyword>
<evidence type="ECO:0000256" key="4">
    <source>
        <dbReference type="ARBA" id="ARBA00022989"/>
    </source>
</evidence>
<evidence type="ECO:0000256" key="3">
    <source>
        <dbReference type="ARBA" id="ARBA00022692"/>
    </source>
</evidence>
<comment type="subcellular location">
    <subcellularLocation>
        <location evidence="1">Membrane</location>
        <topology evidence="1">Multi-pass membrane protein</topology>
    </subcellularLocation>
</comment>
<feature type="transmembrane region" description="Helical" evidence="10">
    <location>
        <begin position="70"/>
        <end position="90"/>
    </location>
</feature>
<dbReference type="GO" id="GO:0140115">
    <property type="term" value="P:export across plasma membrane"/>
    <property type="evidence" value="ECO:0007669"/>
    <property type="project" value="UniProtKB-ARBA"/>
</dbReference>
<dbReference type="eggNOG" id="KOG0255">
    <property type="taxonomic scope" value="Eukaryota"/>
</dbReference>
<feature type="domain" description="Major facilitator superfamily (MFS) profile" evidence="11">
    <location>
        <begin position="71"/>
        <end position="511"/>
    </location>
</feature>
<gene>
    <name evidence="12" type="ORF">A1O1_08642</name>
</gene>
<comment type="caution">
    <text evidence="12">The sequence shown here is derived from an EMBL/GenBank/DDBJ whole genome shotgun (WGS) entry which is preliminary data.</text>
</comment>
<dbReference type="RefSeq" id="XP_007727691.1">
    <property type="nucleotide sequence ID" value="XM_007729501.1"/>
</dbReference>
<dbReference type="InterPro" id="IPR036259">
    <property type="entry name" value="MFS_trans_sf"/>
</dbReference>
<comment type="function">
    <text evidence="8">Transmembrane transporter that exports citrate across the cell membrane.</text>
</comment>
<proteinExistence type="predicted"/>
<evidence type="ECO:0000256" key="10">
    <source>
        <dbReference type="SAM" id="Phobius"/>
    </source>
</evidence>
<dbReference type="PANTHER" id="PTHR23502:SF51">
    <property type="entry name" value="QUINIDINE RESISTANCE PROTEIN 1-RELATED"/>
    <property type="match status" value="1"/>
</dbReference>
<keyword evidence="3 10" id="KW-0812">Transmembrane</keyword>
<sequence length="526" mass="56127">MESAIKQPCADIQLKQETAVVVAADNVKLAPLPSRRQGVEGGEEGERTIDDDVTAAQQEYTVFTKGQKTLILFLATWAGLLSPLTANIYFPALTTLATDLGVSQTRINLTVTSYMIFQGLSPTIFGGLGDTAGRRPAYILAFTIYLGANIGLALQDSYAALLVLRCLQSAGCSGAIALGNGVVADISVSSERGIYMGVFQSGAMIGPSLGPLIGGLVIGLSGWRTLFWFLVVFGGVFMITFLAFFPETSRNVVGNGSLAPTGWHKPLISHSFNAPRTTAATAGSLKPSFRWPNPLHTFAMLGEKETGVILAYNAIIYTAFYDVAASTPTLFTRIYGYSALQVGLCYLPYGVGCAIGCIAGGRVMDWNFLRIGRKPETAWDGSKGADLGRFPIERARIQVIWPILYIGIAAICCYGWTLEWNASVAAPLVLQFIIGLCVTGSFNVLGTLLVDLHPTDPSAATAANNLVRCLLGAAGTGIIDIMISGMGSGWCFTCIALICLVTSPMLWLVTRWGPGWRDEGRRKKSG</sequence>
<dbReference type="InterPro" id="IPR011701">
    <property type="entry name" value="MFS"/>
</dbReference>
<evidence type="ECO:0000256" key="8">
    <source>
        <dbReference type="ARBA" id="ARBA00057034"/>
    </source>
</evidence>
<accession>W9XJ09</accession>
<dbReference type="SUPFAM" id="SSF103473">
    <property type="entry name" value="MFS general substrate transporter"/>
    <property type="match status" value="1"/>
</dbReference>
<feature type="transmembrane region" description="Helical" evidence="10">
    <location>
        <begin position="489"/>
        <end position="509"/>
    </location>
</feature>
<dbReference type="GO" id="GO:0015137">
    <property type="term" value="F:citrate transmembrane transporter activity"/>
    <property type="evidence" value="ECO:0007669"/>
    <property type="project" value="UniProtKB-ARBA"/>
</dbReference>
<name>W9XJ09_9EURO</name>
<protein>
    <recommendedName>
        <fullName evidence="9">Citrate exporter 1</fullName>
    </recommendedName>
</protein>
<dbReference type="InterPro" id="IPR020846">
    <property type="entry name" value="MFS_dom"/>
</dbReference>
<keyword evidence="2" id="KW-0813">Transport</keyword>
<feature type="transmembrane region" description="Helical" evidence="10">
    <location>
        <begin position="399"/>
        <end position="417"/>
    </location>
</feature>
<feature type="transmembrane region" description="Helical" evidence="10">
    <location>
        <begin position="195"/>
        <end position="220"/>
    </location>
</feature>
<dbReference type="Proteomes" id="UP000019484">
    <property type="component" value="Unassembled WGS sequence"/>
</dbReference>
<evidence type="ECO:0000256" key="5">
    <source>
        <dbReference type="ARBA" id="ARBA00023136"/>
    </source>
</evidence>